<feature type="region of interest" description="Disordered" evidence="1">
    <location>
        <begin position="658"/>
        <end position="680"/>
    </location>
</feature>
<dbReference type="Proteomes" id="UP000245383">
    <property type="component" value="Unassembled WGS sequence"/>
</dbReference>
<organism evidence="2 3">
    <name type="scientific">Smittium simulii</name>
    <dbReference type="NCBI Taxonomy" id="133385"/>
    <lineage>
        <taxon>Eukaryota</taxon>
        <taxon>Fungi</taxon>
        <taxon>Fungi incertae sedis</taxon>
        <taxon>Zoopagomycota</taxon>
        <taxon>Kickxellomycotina</taxon>
        <taxon>Harpellomycetes</taxon>
        <taxon>Harpellales</taxon>
        <taxon>Legeriomycetaceae</taxon>
        <taxon>Smittium</taxon>
    </lineage>
</organism>
<feature type="compositionally biased region" description="Polar residues" evidence="1">
    <location>
        <begin position="1"/>
        <end position="34"/>
    </location>
</feature>
<reference evidence="2 3" key="1">
    <citation type="journal article" date="2018" name="MBio">
        <title>Comparative Genomics Reveals the Core Gene Toolbox for the Fungus-Insect Symbiosis.</title>
        <authorList>
            <person name="Wang Y."/>
            <person name="Stata M."/>
            <person name="Wang W."/>
            <person name="Stajich J.E."/>
            <person name="White M.M."/>
            <person name="Moncalvo J.M."/>
        </authorList>
    </citation>
    <scope>NUCLEOTIDE SEQUENCE [LARGE SCALE GENOMIC DNA]</scope>
    <source>
        <strain evidence="2 3">SWE-8-4</strain>
    </source>
</reference>
<evidence type="ECO:0000313" key="2">
    <source>
        <dbReference type="EMBL" id="PVU95352.1"/>
    </source>
</evidence>
<feature type="region of interest" description="Disordered" evidence="1">
    <location>
        <begin position="575"/>
        <end position="595"/>
    </location>
</feature>
<sequence length="911" mass="103365">MSLQKNHPFSFSNSDQPYPNQTNRQYTRSRTNPLFNDALPKTKISDFSTPSNISWANPNLEHADSVCPLKPFSQMVSSYSLSAYKLEFQKIIKEITKLLANQQNYSSASDLHTESTSPFFHIYAAIQKLNLLTLSNSRVQHLSEGLSRKLDHLNQRRKIYGKKISSFIIFEHRKTHKNLTKWGVWNKSYSTTDKINYRQYSIDILELYNTSISAPSIPFSDQPRHPFLGSVRTGQVLDGHGKDMIISICAHPLSGKATYDWWNWHSSNSYPPLPNLQSSELNDLGLFAIHVAEVTILHRVSCIGLHKMLPSPINSIWQMPYQTRRHYSVYEQNRSEWNLSVPRYELNSQKSFMSFLVSRHSIIEMAYPLVPSDLCSDDEDYNFSSKLNDVVALGATLGEPLLSYVHPEDTVRLLKALKIAWDEKLDVYYYYERLYNQRDSVEAIEKHINGRKKQDIEWRKDGIRVHNSVVELTVQWRMISYEKAVDGGVDEHLWRPFDWSDSELLDKHCRFVKIQLCRWPAILTPPKSQFHHFSRFFDDRYQDTSNKLGAHNEQSQQDDSGFILLSIKPITERGVVASPTSTSTEPHSKKNSESTPIIEISSPSKFLEISSFANSISRLERSLSSLSLAKNKFGLNSSFESLKVVSDELIEEEYTSDGSSATNLFSPQSPALSTSTSNSKRTSGYFPIDFLCEDSNFWKLPQRKNQMKNNVACNQLLGSIKSDIIQSDNLDYNNYSSSNIKNFIAVDSPNINEITNMSTYLGANSYKDNSPASLCGSIHSCNQPIPIQNNNIAISNICDEYCSSSSLASGSNSTCNTIKPSTIESSKTVNSETTSISVSKSPNFENYISSTESRKSTSQQLVSTAQTFNKNVYSRPPRGFFPRQKRIGPVRSAILVQAQLGAMKNQINPKI</sequence>
<feature type="region of interest" description="Disordered" evidence="1">
    <location>
        <begin position="1"/>
        <end position="36"/>
    </location>
</feature>
<keyword evidence="3" id="KW-1185">Reference proteome</keyword>
<accession>A0A2T9YSM8</accession>
<name>A0A2T9YSM8_9FUNG</name>
<evidence type="ECO:0000256" key="1">
    <source>
        <dbReference type="SAM" id="MobiDB-lite"/>
    </source>
</evidence>
<dbReference type="AlphaFoldDB" id="A0A2T9YSM8"/>
<evidence type="ECO:0000313" key="3">
    <source>
        <dbReference type="Proteomes" id="UP000245383"/>
    </source>
</evidence>
<dbReference type="OrthoDB" id="39591at2759"/>
<proteinExistence type="predicted"/>
<comment type="caution">
    <text evidence="2">The sequence shown here is derived from an EMBL/GenBank/DDBJ whole genome shotgun (WGS) entry which is preliminary data.</text>
</comment>
<dbReference type="EMBL" id="MBFR01000059">
    <property type="protein sequence ID" value="PVU95352.1"/>
    <property type="molecule type" value="Genomic_DNA"/>
</dbReference>
<gene>
    <name evidence="2" type="ORF">BB561_001899</name>
</gene>
<protein>
    <submittedName>
        <fullName evidence="2">Uncharacterized protein</fullName>
    </submittedName>
</protein>